<feature type="transmembrane region" description="Helical" evidence="1">
    <location>
        <begin position="45"/>
        <end position="64"/>
    </location>
</feature>
<keyword evidence="3" id="KW-1185">Reference proteome</keyword>
<dbReference type="KEGG" id="tact:SG35_026940"/>
<keyword evidence="1" id="KW-0472">Membrane</keyword>
<accession>A0AAE9YR93</accession>
<gene>
    <name evidence="2" type="ORF">SG35_026940</name>
</gene>
<evidence type="ECO:0000313" key="2">
    <source>
        <dbReference type="EMBL" id="WDD98823.1"/>
    </source>
</evidence>
<dbReference type="Proteomes" id="UP000032568">
    <property type="component" value="Chromosome"/>
</dbReference>
<dbReference type="AlphaFoldDB" id="A0AAE9YR93"/>
<dbReference type="RefSeq" id="WP_044834217.1">
    <property type="nucleotide sequence ID" value="NZ_CP059735.1"/>
</dbReference>
<evidence type="ECO:0008006" key="4">
    <source>
        <dbReference type="Google" id="ProtNLM"/>
    </source>
</evidence>
<feature type="transmembrane region" description="Helical" evidence="1">
    <location>
        <begin position="6"/>
        <end position="24"/>
    </location>
</feature>
<organism evidence="2 3">
    <name type="scientific">Thalassomonas actiniarum</name>
    <dbReference type="NCBI Taxonomy" id="485447"/>
    <lineage>
        <taxon>Bacteria</taxon>
        <taxon>Pseudomonadati</taxon>
        <taxon>Pseudomonadota</taxon>
        <taxon>Gammaproteobacteria</taxon>
        <taxon>Alteromonadales</taxon>
        <taxon>Colwelliaceae</taxon>
        <taxon>Thalassomonas</taxon>
    </lineage>
</organism>
<evidence type="ECO:0000313" key="3">
    <source>
        <dbReference type="Proteomes" id="UP000032568"/>
    </source>
</evidence>
<keyword evidence="1" id="KW-0812">Transmembrane</keyword>
<evidence type="ECO:0000256" key="1">
    <source>
        <dbReference type="SAM" id="Phobius"/>
    </source>
</evidence>
<feature type="transmembrane region" description="Helical" evidence="1">
    <location>
        <begin position="108"/>
        <end position="130"/>
    </location>
</feature>
<reference evidence="2 3" key="1">
    <citation type="journal article" date="2015" name="Genome Announc.">
        <title>Draft Genome Sequences of Marine Isolates of Thalassomonas viridans and Thalassomonas actiniarum.</title>
        <authorList>
            <person name="Olonade I."/>
            <person name="van Zyl L.J."/>
            <person name="Trindade M."/>
        </authorList>
    </citation>
    <scope>NUCLEOTIDE SEQUENCE [LARGE SCALE GENOMIC DNA]</scope>
    <source>
        <strain evidence="2 3">A5K-106</strain>
    </source>
</reference>
<keyword evidence="1" id="KW-1133">Transmembrane helix</keyword>
<protein>
    <recommendedName>
        <fullName evidence="4">Transmembrane protein</fullName>
    </recommendedName>
</protein>
<dbReference type="EMBL" id="CP059735">
    <property type="protein sequence ID" value="WDD98823.1"/>
    <property type="molecule type" value="Genomic_DNA"/>
</dbReference>
<sequence length="136" mass="15398">MSYEWYILTAIVRVSFLLVPFFNVEKDFNLAGDELEEAKEFAKAANCKTILLSFPVLIFYITLAEADTVCPKGLEPFSIGLTFLLLIITCTLLFYIPTWVYRGNLAPFIWLSGIILLEVIYQISALSNIVNLICNC</sequence>
<feature type="transmembrane region" description="Helical" evidence="1">
    <location>
        <begin position="76"/>
        <end position="96"/>
    </location>
</feature>
<name>A0AAE9YR93_9GAMM</name>
<proteinExistence type="predicted"/>
<reference evidence="2 3" key="2">
    <citation type="journal article" date="2022" name="Mar. Drugs">
        <title>Bioassay-Guided Fractionation Leads to the Detection of Cholic Acid Generated by the Rare Thalassomonas sp.</title>
        <authorList>
            <person name="Pheiffer F."/>
            <person name="Schneider Y.K."/>
            <person name="Hansen E.H."/>
            <person name="Andersen J.H."/>
            <person name="Isaksson J."/>
            <person name="Busche T."/>
            <person name="R C."/>
            <person name="Kalinowski J."/>
            <person name="Zyl L.V."/>
            <person name="Trindade M."/>
        </authorList>
    </citation>
    <scope>NUCLEOTIDE SEQUENCE [LARGE SCALE GENOMIC DNA]</scope>
    <source>
        <strain evidence="2 3">A5K-106</strain>
    </source>
</reference>